<name>A0A3S4Z2J1_9MICC</name>
<accession>A0A3S4Z2J1</accession>
<protein>
    <submittedName>
        <fullName evidence="1">Uncharacterized protein</fullName>
    </submittedName>
</protein>
<dbReference type="AlphaFoldDB" id="A0A3S4Z2J1"/>
<sequence>MCCPLFLGRKALQRNVAMRKIDVKFLEEDSVPGSLSRPDNLFKRSLVSGVITRQKLSDRENKP</sequence>
<dbReference type="Proteomes" id="UP000270988">
    <property type="component" value="Chromosome"/>
</dbReference>
<evidence type="ECO:0000313" key="1">
    <source>
        <dbReference type="EMBL" id="VEJ31145.1"/>
    </source>
</evidence>
<gene>
    <name evidence="1" type="ORF">NCTC10918_02448</name>
</gene>
<organism evidence="1 2">
    <name type="scientific">Rothia dentocariosa</name>
    <dbReference type="NCBI Taxonomy" id="2047"/>
    <lineage>
        <taxon>Bacteria</taxon>
        <taxon>Bacillati</taxon>
        <taxon>Actinomycetota</taxon>
        <taxon>Actinomycetes</taxon>
        <taxon>Micrococcales</taxon>
        <taxon>Micrococcaceae</taxon>
        <taxon>Rothia</taxon>
    </lineage>
</organism>
<dbReference type="EMBL" id="LR134521">
    <property type="protein sequence ID" value="VEJ31145.1"/>
    <property type="molecule type" value="Genomic_DNA"/>
</dbReference>
<proteinExistence type="predicted"/>
<evidence type="ECO:0000313" key="2">
    <source>
        <dbReference type="Proteomes" id="UP000270988"/>
    </source>
</evidence>
<reference evidence="1 2" key="1">
    <citation type="submission" date="2018-12" db="EMBL/GenBank/DDBJ databases">
        <authorList>
            <consortium name="Pathogen Informatics"/>
        </authorList>
    </citation>
    <scope>NUCLEOTIDE SEQUENCE [LARGE SCALE GENOMIC DNA]</scope>
    <source>
        <strain evidence="1 2">NCTC10918</strain>
    </source>
</reference>